<evidence type="ECO:0000256" key="6">
    <source>
        <dbReference type="SAM" id="MobiDB-lite"/>
    </source>
</evidence>
<dbReference type="InterPro" id="IPR008030">
    <property type="entry name" value="NmrA-like"/>
</dbReference>
<dbReference type="GO" id="GO:0016020">
    <property type="term" value="C:membrane"/>
    <property type="evidence" value="ECO:0007669"/>
    <property type="project" value="UniProtKB-SubCell"/>
</dbReference>
<dbReference type="InterPro" id="IPR038330">
    <property type="entry name" value="TspO/MBR-related_sf"/>
</dbReference>
<feature type="transmembrane region" description="Helical" evidence="7">
    <location>
        <begin position="499"/>
        <end position="517"/>
    </location>
</feature>
<feature type="domain" description="NmrA-like" evidence="8">
    <location>
        <begin position="51"/>
        <end position="205"/>
    </location>
</feature>
<dbReference type="FunFam" id="1.20.1260.100:FF:000001">
    <property type="entry name" value="translocator protein 2"/>
    <property type="match status" value="1"/>
</dbReference>
<feature type="compositionally biased region" description="Basic and acidic residues" evidence="6">
    <location>
        <begin position="13"/>
        <end position="29"/>
    </location>
</feature>
<comment type="similarity">
    <text evidence="2">Belongs to the TspO/BZRP family.</text>
</comment>
<gene>
    <name evidence="9" type="ORF">I6H58_06275</name>
</gene>
<dbReference type="Pfam" id="PF03073">
    <property type="entry name" value="TspO_MBR"/>
    <property type="match status" value="1"/>
</dbReference>
<dbReference type="PANTHER" id="PTHR10057:SF0">
    <property type="entry name" value="TRANSLOCATOR PROTEIN"/>
    <property type="match status" value="1"/>
</dbReference>
<dbReference type="Pfam" id="PF05368">
    <property type="entry name" value="NmrA"/>
    <property type="match status" value="1"/>
</dbReference>
<reference evidence="9 10" key="1">
    <citation type="submission" date="2020-12" db="EMBL/GenBank/DDBJ databases">
        <title>FDA dAtabase for Regulatory Grade micrObial Sequences (FDA-ARGOS): Supporting development and validation of Infectious Disease Dx tests.</title>
        <authorList>
            <person name="Sproer C."/>
            <person name="Gronow S."/>
            <person name="Severitt S."/>
            <person name="Schroder I."/>
            <person name="Tallon L."/>
            <person name="Sadzewicz L."/>
            <person name="Zhao X."/>
            <person name="Boylan J."/>
            <person name="Ott S."/>
            <person name="Bowen H."/>
            <person name="Vavikolanu K."/>
            <person name="Mehta A."/>
            <person name="Aluvathingal J."/>
            <person name="Nadendla S."/>
            <person name="Lowell S."/>
            <person name="Myers T."/>
            <person name="Yan Y."/>
            <person name="Sichtig H."/>
        </authorList>
    </citation>
    <scope>NUCLEOTIDE SEQUENCE [LARGE SCALE GENOMIC DNA]</scope>
    <source>
        <strain evidence="9 10">FDAARGOS_1001</strain>
    </source>
</reference>
<evidence type="ECO:0000256" key="2">
    <source>
        <dbReference type="ARBA" id="ARBA00007524"/>
    </source>
</evidence>
<accession>A0A7T4MS17</accession>
<dbReference type="EMBL" id="CP066078">
    <property type="protein sequence ID" value="QQC58606.1"/>
    <property type="molecule type" value="Genomic_DNA"/>
</dbReference>
<organism evidence="9 10">
    <name type="scientific">Rothia kristinae</name>
    <dbReference type="NCBI Taxonomy" id="37923"/>
    <lineage>
        <taxon>Bacteria</taxon>
        <taxon>Bacillati</taxon>
        <taxon>Actinomycetota</taxon>
        <taxon>Actinomycetes</taxon>
        <taxon>Micrococcales</taxon>
        <taxon>Micrococcaceae</taxon>
        <taxon>Rothia</taxon>
    </lineage>
</organism>
<dbReference type="Proteomes" id="UP000595221">
    <property type="component" value="Chromosome"/>
</dbReference>
<protein>
    <submittedName>
        <fullName evidence="9">Tryptophan-rich sensory protein</fullName>
    </submittedName>
</protein>
<dbReference type="Gene3D" id="3.40.50.720">
    <property type="entry name" value="NAD(P)-binding Rossmann-like Domain"/>
    <property type="match status" value="1"/>
</dbReference>
<dbReference type="PANTHER" id="PTHR10057">
    <property type="entry name" value="PERIPHERAL-TYPE BENZODIAZEPINE RECEPTOR"/>
    <property type="match status" value="1"/>
</dbReference>
<evidence type="ECO:0000313" key="9">
    <source>
        <dbReference type="EMBL" id="QQC58606.1"/>
    </source>
</evidence>
<feature type="region of interest" description="Disordered" evidence="6">
    <location>
        <begin position="1"/>
        <end position="45"/>
    </location>
</feature>
<dbReference type="InterPro" id="IPR004307">
    <property type="entry name" value="TspO_MBR"/>
</dbReference>
<dbReference type="SUPFAM" id="SSF51735">
    <property type="entry name" value="NAD(P)-binding Rossmann-fold domains"/>
    <property type="match status" value="1"/>
</dbReference>
<evidence type="ECO:0000256" key="1">
    <source>
        <dbReference type="ARBA" id="ARBA00004141"/>
    </source>
</evidence>
<name>A0A7T4MS17_9MICC</name>
<evidence type="ECO:0000256" key="3">
    <source>
        <dbReference type="ARBA" id="ARBA00022692"/>
    </source>
</evidence>
<evidence type="ECO:0000256" key="7">
    <source>
        <dbReference type="SAM" id="Phobius"/>
    </source>
</evidence>
<evidence type="ECO:0000259" key="8">
    <source>
        <dbReference type="Pfam" id="PF05368"/>
    </source>
</evidence>
<evidence type="ECO:0000256" key="5">
    <source>
        <dbReference type="ARBA" id="ARBA00023136"/>
    </source>
</evidence>
<keyword evidence="3 7" id="KW-0812">Transmembrane</keyword>
<keyword evidence="5 7" id="KW-0472">Membrane</keyword>
<dbReference type="AlphaFoldDB" id="A0A7T4MS17"/>
<evidence type="ECO:0000313" key="10">
    <source>
        <dbReference type="Proteomes" id="UP000595221"/>
    </source>
</evidence>
<dbReference type="InterPro" id="IPR036291">
    <property type="entry name" value="NAD(P)-bd_dom_sf"/>
</dbReference>
<evidence type="ECO:0000256" key="4">
    <source>
        <dbReference type="ARBA" id="ARBA00022989"/>
    </source>
</evidence>
<dbReference type="CDD" id="cd15904">
    <property type="entry name" value="TSPO_MBR"/>
    <property type="match status" value="1"/>
</dbReference>
<proteinExistence type="inferred from homology"/>
<dbReference type="GO" id="GO:0033013">
    <property type="term" value="P:tetrapyrrole metabolic process"/>
    <property type="evidence" value="ECO:0007669"/>
    <property type="project" value="UniProtKB-ARBA"/>
</dbReference>
<comment type="subcellular location">
    <subcellularLocation>
        <location evidence="1">Membrane</location>
        <topology evidence="1">Multi-pass membrane protein</topology>
    </subcellularLocation>
</comment>
<keyword evidence="4 7" id="KW-1133">Transmembrane helix</keyword>
<dbReference type="Gene3D" id="1.20.1260.100">
    <property type="entry name" value="TspO/MBR protein"/>
    <property type="match status" value="1"/>
</dbReference>
<sequence length="538" mass="57686">MPSVWHAGVGSPAEHRPKEEPVVSQDRSHTASPPAAGVSPSEDTGVPRLALVTGATGYVGGELVAELLRRGWAVRTLSRRRDRAESMSWGDRVVPAGQRAAAGYVEVHEGDAGDDAAVRAALEGADAAWYLLHSMGEGADFRQEEARLAGIFARAAASAGTHRIVYLGGLHPEGEELSEHLASRVEVGRILLDSGVPTAALQAGVVLGEGSSSFAMLRHLSERLPGAIGPKWIRHRITPIGVRDVVFYLAGAGELDPQINRTFDVGGADTLSYAEMMQRYARVLDLPPRPVFTAPVTTARLAAHWVGLVTPVSHKLATPLIGSLLHDTVVRERDLQELLGEPDGGLQSFEEAVLAAVRTTDTRRWRRTLVATSAATAVAAVSGVLATDTTSRWYRTLRKPSWMPAGAIFPLVWNPLYADISVVSALMLDDSRVAGHPHRHRADACALGANLVLNGAWSWLFFRSHRPRLATVGAATLAVSSGDLVRRAYRSAPERGVLLAPYAGWTGFATALSWAIARRNPRLNRARRSSKSPADAGQ</sequence>